<evidence type="ECO:0000259" key="2">
    <source>
        <dbReference type="Pfam" id="PF20209"/>
    </source>
</evidence>
<sequence>MQTEKDAADLDDLKKAVQKIMYAVVFRYFSKKATTLARMFKELIESNKIMHKNILELVEMTRNRVNNMKSAIEAIQCILKSKKQLLFRQLNRLIKKIDGESNDDYVVRQIGLRRYHYKRVDENCDGYERMEYLLPQIHKEFMGYCTPHSRENKAEKEVSVEEKEEISSDEYEMKDVGEETRKEHIQKCTMIRKCDSQCPLVTPNEFRTNMITITDENVSEGVILSAFLKRSYNCFSGIRSLCKKVESIANTSQALVKLEISLESGTIEEQDEALVMPGLHLSTKIDFLRKKPMENKRLTQFDFMRSHGREIQEFHAQIGKDETYSCAVCHKLSLAENLIKWDSSKILAFLPEGASKTIQVDVCRYCRVAIRRNKMPADAVANQMEIDQTPDCLKDLNWIEKAMIQVVRPIQPVVHLKDNGGRKTPIKAAGGVMVLVKVPIQATFDHIVHTLPSAKHLKIIVDAGFQKRICSVPKMIKALKYLKINNSKYASITINEAFHLDKVR</sequence>
<accession>E3NL93</accession>
<gene>
    <name evidence="3" type="ORF">CRE_15771</name>
</gene>
<evidence type="ECO:0000313" key="3">
    <source>
        <dbReference type="EMBL" id="EFP04324.1"/>
    </source>
</evidence>
<feature type="domain" description="DUF6570" evidence="2">
    <location>
        <begin position="372"/>
        <end position="497"/>
    </location>
</feature>
<dbReference type="Proteomes" id="UP000008281">
    <property type="component" value="Unassembled WGS sequence"/>
</dbReference>
<dbReference type="Pfam" id="PF20209">
    <property type="entry name" value="DUF6570"/>
    <property type="match status" value="1"/>
</dbReference>
<keyword evidence="4" id="KW-1185">Reference proteome</keyword>
<organism evidence="4">
    <name type="scientific">Caenorhabditis remanei</name>
    <name type="common">Caenorhabditis vulgaris</name>
    <dbReference type="NCBI Taxonomy" id="31234"/>
    <lineage>
        <taxon>Eukaryota</taxon>
        <taxon>Metazoa</taxon>
        <taxon>Ecdysozoa</taxon>
        <taxon>Nematoda</taxon>
        <taxon>Chromadorea</taxon>
        <taxon>Rhabditida</taxon>
        <taxon>Rhabditina</taxon>
        <taxon>Rhabditomorpha</taxon>
        <taxon>Rhabditoidea</taxon>
        <taxon>Rhabditidae</taxon>
        <taxon>Peloderinae</taxon>
        <taxon>Caenorhabditis</taxon>
    </lineage>
</organism>
<protein>
    <recommendedName>
        <fullName evidence="2">DUF6570 domain-containing protein</fullName>
    </recommendedName>
</protein>
<dbReference type="OrthoDB" id="5876386at2759"/>
<name>E3NL93_CAERE</name>
<dbReference type="InterPro" id="IPR046700">
    <property type="entry name" value="DUF6570"/>
</dbReference>
<evidence type="ECO:0000313" key="4">
    <source>
        <dbReference type="Proteomes" id="UP000008281"/>
    </source>
</evidence>
<evidence type="ECO:0000256" key="1">
    <source>
        <dbReference type="SAM" id="MobiDB-lite"/>
    </source>
</evidence>
<proteinExistence type="predicted"/>
<dbReference type="EMBL" id="DS268874">
    <property type="protein sequence ID" value="EFP04324.1"/>
    <property type="molecule type" value="Genomic_DNA"/>
</dbReference>
<feature type="region of interest" description="Disordered" evidence="1">
    <location>
        <begin position="153"/>
        <end position="178"/>
    </location>
</feature>
<dbReference type="AlphaFoldDB" id="E3NL93"/>
<dbReference type="InParanoid" id="E3NL93"/>
<dbReference type="STRING" id="31234.E3NL93"/>
<dbReference type="HOGENOM" id="CLU_541048_0_0_1"/>
<reference evidence="3" key="1">
    <citation type="submission" date="2007-07" db="EMBL/GenBank/DDBJ databases">
        <title>PCAP assembly of the Caenorhabditis remanei genome.</title>
        <authorList>
            <consortium name="The Caenorhabditis remanei Sequencing Consortium"/>
            <person name="Wilson R.K."/>
        </authorList>
    </citation>
    <scope>NUCLEOTIDE SEQUENCE [LARGE SCALE GENOMIC DNA]</scope>
    <source>
        <strain evidence="3">PB4641</strain>
    </source>
</reference>